<dbReference type="AlphaFoldDB" id="A0AAN9LZC7"/>
<reference evidence="1 2" key="1">
    <citation type="submission" date="2024-01" db="EMBL/GenBank/DDBJ databases">
        <title>The genomes of 5 underutilized Papilionoideae crops provide insights into root nodulation and disease resistanc.</title>
        <authorList>
            <person name="Jiang F."/>
        </authorList>
    </citation>
    <scope>NUCLEOTIDE SEQUENCE [LARGE SCALE GENOMIC DNA]</scope>
    <source>
        <strain evidence="1">JINMINGXINNONG_FW02</strain>
        <tissue evidence="1">Leaves</tissue>
    </source>
</reference>
<dbReference type="Proteomes" id="UP001374584">
    <property type="component" value="Unassembled WGS sequence"/>
</dbReference>
<keyword evidence="2" id="KW-1185">Reference proteome</keyword>
<evidence type="ECO:0000313" key="1">
    <source>
        <dbReference type="EMBL" id="KAK7342883.1"/>
    </source>
</evidence>
<organism evidence="1 2">
    <name type="scientific">Phaseolus coccineus</name>
    <name type="common">Scarlet runner bean</name>
    <name type="synonym">Phaseolus multiflorus</name>
    <dbReference type="NCBI Taxonomy" id="3886"/>
    <lineage>
        <taxon>Eukaryota</taxon>
        <taxon>Viridiplantae</taxon>
        <taxon>Streptophyta</taxon>
        <taxon>Embryophyta</taxon>
        <taxon>Tracheophyta</taxon>
        <taxon>Spermatophyta</taxon>
        <taxon>Magnoliopsida</taxon>
        <taxon>eudicotyledons</taxon>
        <taxon>Gunneridae</taxon>
        <taxon>Pentapetalae</taxon>
        <taxon>rosids</taxon>
        <taxon>fabids</taxon>
        <taxon>Fabales</taxon>
        <taxon>Fabaceae</taxon>
        <taxon>Papilionoideae</taxon>
        <taxon>50 kb inversion clade</taxon>
        <taxon>NPAAA clade</taxon>
        <taxon>indigoferoid/millettioid clade</taxon>
        <taxon>Phaseoleae</taxon>
        <taxon>Phaseolus</taxon>
    </lineage>
</organism>
<comment type="caution">
    <text evidence="1">The sequence shown here is derived from an EMBL/GenBank/DDBJ whole genome shotgun (WGS) entry which is preliminary data.</text>
</comment>
<sequence length="112" mass="12916">MVVDVLNITKIAREMVIRPQNKKLGLIGLTKRVGLTDRPNSPDGELIRYRWDDPHVIPADMTLEVSELFTRELSRLILFFSRSIFILWHLKGSLSLCKLFTVESIKGLCFMN</sequence>
<protein>
    <submittedName>
        <fullName evidence="1">Uncharacterized protein</fullName>
    </submittedName>
</protein>
<evidence type="ECO:0000313" key="2">
    <source>
        <dbReference type="Proteomes" id="UP001374584"/>
    </source>
</evidence>
<gene>
    <name evidence="1" type="ORF">VNO80_25841</name>
</gene>
<name>A0AAN9LZC7_PHACN</name>
<dbReference type="EMBL" id="JAYMYR010000009">
    <property type="protein sequence ID" value="KAK7342883.1"/>
    <property type="molecule type" value="Genomic_DNA"/>
</dbReference>
<proteinExistence type="predicted"/>
<accession>A0AAN9LZC7</accession>